<dbReference type="SUPFAM" id="SSF103515">
    <property type="entry name" value="Autotransporter"/>
    <property type="match status" value="1"/>
</dbReference>
<name>A0A2W7RNL1_9RHOB</name>
<feature type="signal peptide" evidence="1">
    <location>
        <begin position="1"/>
        <end position="39"/>
    </location>
</feature>
<feature type="domain" description="Autotransporter" evidence="2">
    <location>
        <begin position="1169"/>
        <end position="1447"/>
    </location>
</feature>
<evidence type="ECO:0000256" key="1">
    <source>
        <dbReference type="SAM" id="SignalP"/>
    </source>
</evidence>
<proteinExistence type="predicted"/>
<evidence type="ECO:0000259" key="2">
    <source>
        <dbReference type="PROSITE" id="PS51208"/>
    </source>
</evidence>
<comment type="caution">
    <text evidence="3">The sequence shown here is derived from an EMBL/GenBank/DDBJ whole genome shotgun (WGS) entry which is preliminary data.</text>
</comment>
<dbReference type="PROSITE" id="PS51208">
    <property type="entry name" value="AUTOTRANSPORTER"/>
    <property type="match status" value="1"/>
</dbReference>
<dbReference type="Gene3D" id="2.40.128.130">
    <property type="entry name" value="Autotransporter beta-domain"/>
    <property type="match status" value="1"/>
</dbReference>
<sequence length="1447" mass="141891">MTVKVPPARAFLRSPNGERLAHIALLLGTTMLVSHPAQAQAGCTTEATVQTCSGDQSGGVTAAAPTETLVVGELTAGIAPGAGTVGILYETDTGATLLGDTGGFAITTTGADGIRVGSTGGDVYISHKGDVDASGGRGVFAFADNGAAVIEGQGDITSSLDAISANPRAGGAALNWSGAITSTEGRGIALLADNGGASAEGDGTITAAQDAVTIDARGDGGNSSFKWDGDITSSAGRGVTVSADNGGSSIEGAGRITAELDAVTVSSNGSGADASFNWTGDIGSTSGTAVTVESTDGGASVTGGGAVSGGLSGFTIDARGSGENANLSWDGVITAGEGHGISVYSANGGADAAGEGAISAGGFGVLIETDANGRDASLDWTGDITSTESFGARVETADGAATMKGSGTIAAAFDGLFAASIGGNAQVIWDGGVTATAGYGIAATSNSGGATVRGTGAVSAGLDAITATTDAGSSATVSWTGDVSSAEGSGILVSSASGASSVTGSRVVTAAIDGINVSNTSTQAASLSWNGDITGGSGEGVQLYSAGGAVTASGKGAVSGGAEAFHLETDGDQTAALGWTGDITSTGSNGVHITSALGAVSSQTKGALDAAGGGIYALSGSGDSGRSVTVSHEGSLVAGGVGVEARSPVAPVDVKVTGDMQTGSYGIYTESRGDASVSVQQIGSLTAGNGGVYAYSSNGAVSAKQAGELFAYGTGIAAVNEGGNTVFVEKIGNLEAVGDGITAGSAQGNVAVRMTGGDITAGGSGIVAGNEGDNSVTVEMTGNVTAVKDGVMTSSANGGVYAEVVGTVVAGGTGVSAVNDGDGEVGVSQTGDVFAGGDGLVAGSATGNATVTLSSGVVTAKTNGIRLFGFGNLSANVEAGTSVTGGAGAAGLFLDGGLVNTVTNHGVIGNSGGFDEYAILSEANDTLVENFGTISGNILLGPWANDFNNYEGGLVETGSVLNVGAGNTVTNAGTIAPGGDGAVTTTTLTGNLETTATSRLAFDVDMAAGTADRIAVSGTAAVTGDLVLSFTTVSATPLSYEFITAGEGVTVQSLDLYHNAFFTSTVETALDGGSVRLNLSGLDLAPEGVDTRGSRIGNYFNRAFAAGGEGVGGFGALIVNAGSVEGAEPIYDTLRPSVWLDAFTATYLQSYSFADGMMSCPVASGLAAPIREGSCEWTRFDYTGISRDSSGAGKAETDAFAMSIGRQRAIGEGDWRVGAALGVSFNDTRNGNGDSADSNRLHAGVSVKYAPGPFQLAAALTGSWGDVSSTRQVDLAGEIQSLTGETMVGTYNLKLRGAYQLGSDSLYLMPQLDLNSTYVTSKGFSENGGSAALDIGGMDETIFSLNPAVEIGANRRYEDGGVLRAFAKIGATFYSESGVDLTSTLASDQTGVDGFSLGAGGDDQVWNLAAGITTHKLSGWSTEARVNMTLGGATNDQQASIKVRKTF</sequence>
<accession>A0A2W7RNL1</accession>
<feature type="chain" id="PRO_5016119798" description="Autotransporter domain-containing protein" evidence="1">
    <location>
        <begin position="40"/>
        <end position="1447"/>
    </location>
</feature>
<evidence type="ECO:0000313" key="4">
    <source>
        <dbReference type="Proteomes" id="UP000249538"/>
    </source>
</evidence>
<evidence type="ECO:0000313" key="3">
    <source>
        <dbReference type="EMBL" id="PZX57107.1"/>
    </source>
</evidence>
<protein>
    <recommendedName>
        <fullName evidence="2">Autotransporter domain-containing protein</fullName>
    </recommendedName>
</protein>
<organism evidence="3 4">
    <name type="scientific">Cereibacter changlensis</name>
    <dbReference type="NCBI Taxonomy" id="402884"/>
    <lineage>
        <taxon>Bacteria</taxon>
        <taxon>Pseudomonadati</taxon>
        <taxon>Pseudomonadota</taxon>
        <taxon>Alphaproteobacteria</taxon>
        <taxon>Rhodobacterales</taxon>
        <taxon>Paracoccaceae</taxon>
        <taxon>Cereibacter</taxon>
    </lineage>
</organism>
<keyword evidence="1" id="KW-0732">Signal</keyword>
<dbReference type="SMART" id="SM00869">
    <property type="entry name" value="Autotransporter"/>
    <property type="match status" value="1"/>
</dbReference>
<reference evidence="3 4" key="1">
    <citation type="submission" date="2018-06" db="EMBL/GenBank/DDBJ databases">
        <title>Genomic Encyclopedia of Archaeal and Bacterial Type Strains, Phase II (KMG-II): from individual species to whole genera.</title>
        <authorList>
            <person name="Goeker M."/>
        </authorList>
    </citation>
    <scope>NUCLEOTIDE SEQUENCE [LARGE SCALE GENOMIC DNA]</scope>
    <source>
        <strain evidence="3 4">DSM 18774</strain>
    </source>
</reference>
<dbReference type="InterPro" id="IPR036709">
    <property type="entry name" value="Autotransporte_beta_dom_sf"/>
</dbReference>
<dbReference type="EMBL" id="QKZS01000002">
    <property type="protein sequence ID" value="PZX57107.1"/>
    <property type="molecule type" value="Genomic_DNA"/>
</dbReference>
<dbReference type="InterPro" id="IPR005546">
    <property type="entry name" value="Autotransporte_beta"/>
</dbReference>
<dbReference type="Proteomes" id="UP000249538">
    <property type="component" value="Unassembled WGS sequence"/>
</dbReference>
<gene>
    <name evidence="3" type="ORF">LX76_00646</name>
</gene>